<gene>
    <name evidence="2" type="ORF">QWZ14_20870</name>
</gene>
<proteinExistence type="predicted"/>
<accession>A0ABT8AAI3</accession>
<evidence type="ECO:0000313" key="3">
    <source>
        <dbReference type="Proteomes" id="UP001529369"/>
    </source>
</evidence>
<keyword evidence="3" id="KW-1185">Reference proteome</keyword>
<comment type="caution">
    <text evidence="2">The sequence shown here is derived from an EMBL/GenBank/DDBJ whole genome shotgun (WGS) entry which is preliminary data.</text>
</comment>
<dbReference type="EMBL" id="JAUFPN010000183">
    <property type="protein sequence ID" value="MDN3566837.1"/>
    <property type="molecule type" value="Genomic_DNA"/>
</dbReference>
<dbReference type="RefSeq" id="WP_290318796.1">
    <property type="nucleotide sequence ID" value="NZ_JAUFPN010000183.1"/>
</dbReference>
<name>A0ABT8AAI3_9PROT</name>
<evidence type="ECO:0000259" key="1">
    <source>
        <dbReference type="Pfam" id="PF13340"/>
    </source>
</evidence>
<organism evidence="2 3">
    <name type="scientific">Paeniroseomonas aquatica</name>
    <dbReference type="NCBI Taxonomy" id="373043"/>
    <lineage>
        <taxon>Bacteria</taxon>
        <taxon>Pseudomonadati</taxon>
        <taxon>Pseudomonadota</taxon>
        <taxon>Alphaproteobacteria</taxon>
        <taxon>Acetobacterales</taxon>
        <taxon>Acetobacteraceae</taxon>
        <taxon>Paeniroseomonas</taxon>
    </lineage>
</organism>
<dbReference type="Pfam" id="PF13340">
    <property type="entry name" value="DUF4096"/>
    <property type="match status" value="1"/>
</dbReference>
<reference evidence="3" key="1">
    <citation type="journal article" date="2019" name="Int. J. Syst. Evol. Microbiol.">
        <title>The Global Catalogue of Microorganisms (GCM) 10K type strain sequencing project: providing services to taxonomists for standard genome sequencing and annotation.</title>
        <authorList>
            <consortium name="The Broad Institute Genomics Platform"/>
            <consortium name="The Broad Institute Genome Sequencing Center for Infectious Disease"/>
            <person name="Wu L."/>
            <person name="Ma J."/>
        </authorList>
    </citation>
    <scope>NUCLEOTIDE SEQUENCE [LARGE SCALE GENOMIC DNA]</scope>
    <source>
        <strain evidence="3">CECT 7131</strain>
    </source>
</reference>
<protein>
    <submittedName>
        <fullName evidence="2">Transposase</fullName>
    </submittedName>
</protein>
<sequence length="231" mass="25620">MPILPATFPTRADLIHRISLAPLTNLTTPTPWAPLTDAEWDHIAPFLAAMNCGLSLSRRPGRPPEDTRARLDAIFRAVTLKHPKGGRGCWSQLPEGHGKPDTVSRTYRRWAHADLWARLLVEVACPTAAPVLRRLTYLVCCAYRRAIRLMGTLRAILLARRAGLHSALPGPSCLLPDPDLSEHLWPLVPAILDRVVAEPGWRPPPGALRGLAALHRFAAGRRRLSRWMEPA</sequence>
<evidence type="ECO:0000313" key="2">
    <source>
        <dbReference type="EMBL" id="MDN3566837.1"/>
    </source>
</evidence>
<feature type="domain" description="Insertion element IS402-like" evidence="1">
    <location>
        <begin position="35"/>
        <end position="119"/>
    </location>
</feature>
<dbReference type="InterPro" id="IPR025161">
    <property type="entry name" value="IS402-like_dom"/>
</dbReference>
<dbReference type="Proteomes" id="UP001529369">
    <property type="component" value="Unassembled WGS sequence"/>
</dbReference>